<accession>A0A6G1PKB2</accession>
<dbReference type="AlphaFoldDB" id="A0A6G1PKB2"/>
<dbReference type="Proteomes" id="UP000503349">
    <property type="component" value="Chromosome 6"/>
</dbReference>
<proteinExistence type="predicted"/>
<protein>
    <submittedName>
        <fullName evidence="2">Uncharacterized protein</fullName>
    </submittedName>
</protein>
<evidence type="ECO:0000313" key="2">
    <source>
        <dbReference type="EMBL" id="KAF3690428.1"/>
    </source>
</evidence>
<name>A0A6G1PKB2_CHAAH</name>
<dbReference type="EMBL" id="CM015717">
    <property type="protein sequence ID" value="KAF3690428.1"/>
    <property type="molecule type" value="Genomic_DNA"/>
</dbReference>
<organism evidence="2 3">
    <name type="scientific">Channa argus</name>
    <name type="common">Northern snakehead</name>
    <name type="synonym">Ophicephalus argus</name>
    <dbReference type="NCBI Taxonomy" id="215402"/>
    <lineage>
        <taxon>Eukaryota</taxon>
        <taxon>Metazoa</taxon>
        <taxon>Chordata</taxon>
        <taxon>Craniata</taxon>
        <taxon>Vertebrata</taxon>
        <taxon>Euteleostomi</taxon>
        <taxon>Actinopterygii</taxon>
        <taxon>Neopterygii</taxon>
        <taxon>Teleostei</taxon>
        <taxon>Neoteleostei</taxon>
        <taxon>Acanthomorphata</taxon>
        <taxon>Anabantaria</taxon>
        <taxon>Anabantiformes</taxon>
        <taxon>Channoidei</taxon>
        <taxon>Channidae</taxon>
        <taxon>Channa</taxon>
    </lineage>
</organism>
<feature type="region of interest" description="Disordered" evidence="1">
    <location>
        <begin position="18"/>
        <end position="49"/>
    </location>
</feature>
<sequence length="49" mass="5643">MPCLLRMEPKSSKYKEKMIGPKIEPCGTPQDRRAEEDLESQLDTKSSIF</sequence>
<gene>
    <name evidence="2" type="ORF">EXN66_Car006101</name>
</gene>
<reference evidence="3" key="2">
    <citation type="submission" date="2019-02" db="EMBL/GenBank/DDBJ databases">
        <title>Opniocepnalus argus Var Kimnra genome.</title>
        <authorList>
            <person name="Zhou C."/>
            <person name="Xiao S."/>
        </authorList>
    </citation>
    <scope>NUCLEOTIDE SEQUENCE [LARGE SCALE GENOMIC DNA]</scope>
</reference>
<evidence type="ECO:0000313" key="3">
    <source>
        <dbReference type="Proteomes" id="UP000503349"/>
    </source>
</evidence>
<reference evidence="2 3" key="1">
    <citation type="submission" date="2019-02" db="EMBL/GenBank/DDBJ databases">
        <title>Opniocepnalus argus genome.</title>
        <authorList>
            <person name="Zhou C."/>
            <person name="Xiao S."/>
        </authorList>
    </citation>
    <scope>NUCLEOTIDE SEQUENCE [LARGE SCALE GENOMIC DNA]</scope>
    <source>
        <strain evidence="2">OARG1902GOOAL</strain>
        <tissue evidence="2">Muscle</tissue>
    </source>
</reference>
<evidence type="ECO:0000256" key="1">
    <source>
        <dbReference type="SAM" id="MobiDB-lite"/>
    </source>
</evidence>
<keyword evidence="3" id="KW-1185">Reference proteome</keyword>